<accession>L7L6E4</accession>
<evidence type="ECO:0008006" key="3">
    <source>
        <dbReference type="Google" id="ProtNLM"/>
    </source>
</evidence>
<keyword evidence="2" id="KW-1185">Reference proteome</keyword>
<dbReference type="STRING" id="1121927.GOHSU_12_01150"/>
<reference evidence="1 2" key="1">
    <citation type="submission" date="2012-12" db="EMBL/GenBank/DDBJ databases">
        <title>Whole genome shotgun sequence of Gordonia hirsuta NBRC 16056.</title>
        <authorList>
            <person name="Isaki-Nakamura S."/>
            <person name="Hosoyama A."/>
            <person name="Tsuchikane K."/>
            <person name="Katsumata H."/>
            <person name="Baba S."/>
            <person name="Yamazaki S."/>
            <person name="Fujita N."/>
        </authorList>
    </citation>
    <scope>NUCLEOTIDE SEQUENCE [LARGE SCALE GENOMIC DNA]</scope>
    <source>
        <strain evidence="1 2">NBRC 16056</strain>
    </source>
</reference>
<dbReference type="RefSeq" id="WP_005937483.1">
    <property type="nucleotide sequence ID" value="NZ_ATVK01000045.1"/>
</dbReference>
<dbReference type="OrthoDB" id="5517693at2"/>
<comment type="caution">
    <text evidence="1">The sequence shown here is derived from an EMBL/GenBank/DDBJ whole genome shotgun (WGS) entry which is preliminary data.</text>
</comment>
<proteinExistence type="predicted"/>
<dbReference type="Proteomes" id="UP000053405">
    <property type="component" value="Unassembled WGS sequence"/>
</dbReference>
<dbReference type="eggNOG" id="COG5340">
    <property type="taxonomic scope" value="Bacteria"/>
</dbReference>
<sequence length="317" mass="34600">MSICLADLPLDRHGLIRRTKALRAGFSDDQLAAEVKTGRLVRLGRGVLMPAQAPEVARSEAGKDARYRLACIAAATTERAGDAPLSHESAAALHRIPLLGPDRTLVHVIRGGRGGSSLRGGRYRHAGTVPAEDIVEIDGIRVTSLRRTAIDVALTGSFAQALTVVDAVLRRGVSREDLVAVLEGRRPEGIRTARRAIAHGSGLAESVGESWSRAQMIDADLPLPALQRAYVLEGHEYRPDFDWDGVLVGEFDGLVKYQGLLRPGEPPHEAVIREKEREDRLRRAGLEVVRWTWRMLVAGTMIPLLRAWLRNVGVLVG</sequence>
<dbReference type="AlphaFoldDB" id="L7L6E4"/>
<organism evidence="1 2">
    <name type="scientific">Gordonia hirsuta DSM 44140 = NBRC 16056</name>
    <dbReference type="NCBI Taxonomy" id="1121927"/>
    <lineage>
        <taxon>Bacteria</taxon>
        <taxon>Bacillati</taxon>
        <taxon>Actinomycetota</taxon>
        <taxon>Actinomycetes</taxon>
        <taxon>Mycobacteriales</taxon>
        <taxon>Gordoniaceae</taxon>
        <taxon>Gordonia</taxon>
    </lineage>
</organism>
<evidence type="ECO:0000313" key="2">
    <source>
        <dbReference type="Proteomes" id="UP000053405"/>
    </source>
</evidence>
<name>L7L6E4_9ACTN</name>
<protein>
    <recommendedName>
        <fullName evidence="3">AbiEi antitoxin C-terminal domain-containing protein</fullName>
    </recommendedName>
</protein>
<evidence type="ECO:0000313" key="1">
    <source>
        <dbReference type="EMBL" id="GAC56725.1"/>
    </source>
</evidence>
<dbReference type="EMBL" id="BANT01000012">
    <property type="protein sequence ID" value="GAC56725.1"/>
    <property type="molecule type" value="Genomic_DNA"/>
</dbReference>
<gene>
    <name evidence="1" type="ORF">GOHSU_12_01150</name>
</gene>